<dbReference type="RefSeq" id="XP_066612540.1">
    <property type="nucleotide sequence ID" value="XM_066759053.1"/>
</dbReference>
<dbReference type="EMBL" id="ATAM02000008">
    <property type="protein sequence ID" value="KAL0245456.1"/>
    <property type="molecule type" value="Genomic_DNA"/>
</dbReference>
<evidence type="ECO:0000313" key="2">
    <source>
        <dbReference type="Proteomes" id="UP000054399"/>
    </source>
</evidence>
<sequence length="352" mass="36147">MGNTAWRNFYPFTSLVVASMALTLPATAGSIFTRSNVAMTFYYDVSEGTSSSEACGSSADDPVPSGWATSSGINGGVPYCERSRGYSLEKIGTNNIVAFNSALVAADPAQWCGREVKIYNADGSEFTYSGGNLYIWDGCDACSSSDSGILDLSAPTFVALKGGTCAGNNPTGLTYEVLDNYIINPSVGLGAGFSKGAGSDDTKAGSTAVAASSSPVAVTSATRAVITSAQPVAVTSAQQAVTSPELAATTDTAVRSSFRYSFSTVVQDADISPSATSDIVLVAVQSPGCTESSAVDAAETSRTSTCTFGAWQCSGLELQVCNYLTVDSLGWETIEACRTSCSFTVSGSVDCE</sequence>
<dbReference type="InterPro" id="IPR036908">
    <property type="entry name" value="RlpA-like_sf"/>
</dbReference>
<accession>A0ABR3BQM5</accession>
<proteinExistence type="predicted"/>
<comment type="caution">
    <text evidence="1">The sequence shown here is derived from an EMBL/GenBank/DDBJ whole genome shotgun (WGS) entry which is preliminary data.</text>
</comment>
<evidence type="ECO:0000313" key="1">
    <source>
        <dbReference type="EMBL" id="KAL0245456.1"/>
    </source>
</evidence>
<dbReference type="SUPFAM" id="SSF50685">
    <property type="entry name" value="Barwin-like endoglucanases"/>
    <property type="match status" value="1"/>
</dbReference>
<evidence type="ECO:0008006" key="3">
    <source>
        <dbReference type="Google" id="ProtNLM"/>
    </source>
</evidence>
<organism evidence="1 2">
    <name type="scientific">Cryptococcus tetragattii IND107</name>
    <dbReference type="NCBI Taxonomy" id="1296105"/>
    <lineage>
        <taxon>Eukaryota</taxon>
        <taxon>Fungi</taxon>
        <taxon>Dikarya</taxon>
        <taxon>Basidiomycota</taxon>
        <taxon>Agaricomycotina</taxon>
        <taxon>Tremellomycetes</taxon>
        <taxon>Tremellales</taxon>
        <taxon>Cryptococcaceae</taxon>
        <taxon>Cryptococcus</taxon>
        <taxon>Cryptococcus gattii species complex</taxon>
    </lineage>
</organism>
<keyword evidence="2" id="KW-1185">Reference proteome</keyword>
<dbReference type="GeneID" id="91991439"/>
<reference evidence="2" key="1">
    <citation type="submission" date="2015-01" db="EMBL/GenBank/DDBJ databases">
        <title>The Genome Sequence of Cryptococcus gattii MMRL2647.</title>
        <authorList>
            <consortium name="The Broad Institute Genomics Platform"/>
            <person name="Cuomo C."/>
            <person name="Litvintseva A."/>
            <person name="Chen Y."/>
            <person name="Heitman J."/>
            <person name="Sun S."/>
            <person name="Springer D."/>
            <person name="Dromer F."/>
            <person name="Young S."/>
            <person name="Zeng Q."/>
            <person name="Gargeya S."/>
            <person name="Abouelleil A."/>
            <person name="Alvarado L."/>
            <person name="Chapman S.B."/>
            <person name="Gainer-Dewar J."/>
            <person name="Goldberg J."/>
            <person name="Griggs A."/>
            <person name="Gujja S."/>
            <person name="Hansen M."/>
            <person name="Howarth C."/>
            <person name="Imamovic A."/>
            <person name="Larimer J."/>
            <person name="Murphy C."/>
            <person name="Naylor J."/>
            <person name="Pearson M."/>
            <person name="Priest M."/>
            <person name="Roberts A."/>
            <person name="Saif S."/>
            <person name="Shea T."/>
            <person name="Sykes S."/>
            <person name="Wortman J."/>
            <person name="Nusbaum C."/>
            <person name="Birren B."/>
        </authorList>
    </citation>
    <scope>NUCLEOTIDE SEQUENCE [LARGE SCALE GENOMIC DNA]</scope>
    <source>
        <strain evidence="2">IND107</strain>
    </source>
</reference>
<protein>
    <recommendedName>
        <fullName evidence="3">Expansin-like EG45 domain-containing protein</fullName>
    </recommendedName>
</protein>
<gene>
    <name evidence="1" type="ORF">I308_104583</name>
</gene>
<dbReference type="Proteomes" id="UP000054399">
    <property type="component" value="Unassembled WGS sequence"/>
</dbReference>
<name>A0ABR3BQM5_9TREE</name>
<dbReference type="Gene3D" id="2.40.40.10">
    <property type="entry name" value="RlpA-like domain"/>
    <property type="match status" value="1"/>
</dbReference>
<reference evidence="1 2" key="2">
    <citation type="submission" date="2024-01" db="EMBL/GenBank/DDBJ databases">
        <title>Comparative genomics of Cryptococcus and Kwoniella reveals pathogenesis evolution and contrasting modes of karyotype evolution via chromosome fusion or intercentromeric recombination.</title>
        <authorList>
            <person name="Coelho M.A."/>
            <person name="David-Palma M."/>
            <person name="Shea T."/>
            <person name="Bowers K."/>
            <person name="Mcginley-Smith S."/>
            <person name="Mohammad A.W."/>
            <person name="Gnirke A."/>
            <person name="Yurkov A.M."/>
            <person name="Nowrousian M."/>
            <person name="Sun S."/>
            <person name="Cuomo C.A."/>
            <person name="Heitman J."/>
        </authorList>
    </citation>
    <scope>NUCLEOTIDE SEQUENCE [LARGE SCALE GENOMIC DNA]</scope>
    <source>
        <strain evidence="1 2">IND107</strain>
    </source>
</reference>